<dbReference type="Pfam" id="PF01454">
    <property type="entry name" value="MAGE"/>
    <property type="match status" value="1"/>
</dbReference>
<dbReference type="InterPro" id="IPR041898">
    <property type="entry name" value="MAGE_WH1"/>
</dbReference>
<proteinExistence type="predicted"/>
<sequence length="223" mass="25603">MSQRRSNRPAVTEEEDDPSLDRAINECVRYIFCREGSKIPFKRAEIAKHLNTTCQTNAGEVNSVISRANTILKRVYGYKLVQVLSKSGTQMIVILNKECESLPASVTDPLQRRILIAALTHIYMTGGPVKEDDMWKFLEEAGLLEETNHNGRKLLTHTFTKQMYLLYYKEGEGELARHVFEWGQRATEELPKLFILNKVAEAFGKTPEHWYEQYRGATEAMES</sequence>
<dbReference type="PANTHER" id="PTHR11736:SF14">
    <property type="entry name" value="NSE3 HOMOLOG, SMC5-SMC6 COMPLEX COMPONENT"/>
    <property type="match status" value="1"/>
</dbReference>
<evidence type="ECO:0000259" key="1">
    <source>
        <dbReference type="PROSITE" id="PS50838"/>
    </source>
</evidence>
<accession>A0A1E1W4G7</accession>
<dbReference type="EMBL" id="GDQN01009225">
    <property type="protein sequence ID" value="JAT81829.1"/>
    <property type="molecule type" value="Transcribed_RNA"/>
</dbReference>
<dbReference type="InterPro" id="IPR037445">
    <property type="entry name" value="MAGE"/>
</dbReference>
<dbReference type="PANTHER" id="PTHR11736">
    <property type="entry name" value="MELANOMA-ASSOCIATED ANTIGEN MAGE ANTIGEN"/>
    <property type="match status" value="1"/>
</dbReference>
<dbReference type="AlphaFoldDB" id="A0A1E1W4G7"/>
<dbReference type="OrthoDB" id="205198at2759"/>
<dbReference type="SMART" id="SM01373">
    <property type="entry name" value="MAGE"/>
    <property type="match status" value="1"/>
</dbReference>
<dbReference type="PROSITE" id="PS50838">
    <property type="entry name" value="MAGE"/>
    <property type="match status" value="1"/>
</dbReference>
<dbReference type="Gene3D" id="1.10.10.1200">
    <property type="entry name" value="MAGE homology domain, winged helix WH1 motif"/>
    <property type="match status" value="1"/>
</dbReference>
<dbReference type="Gene3D" id="1.10.10.1210">
    <property type="entry name" value="MAGE homology domain, winged helix WH2 motif"/>
    <property type="match status" value="1"/>
</dbReference>
<organism evidence="2">
    <name type="scientific">Pectinophora gossypiella</name>
    <name type="common">Cotton pink bollworm</name>
    <name type="synonym">Depressaria gossypiella</name>
    <dbReference type="NCBI Taxonomy" id="13191"/>
    <lineage>
        <taxon>Eukaryota</taxon>
        <taxon>Metazoa</taxon>
        <taxon>Ecdysozoa</taxon>
        <taxon>Arthropoda</taxon>
        <taxon>Hexapoda</taxon>
        <taxon>Insecta</taxon>
        <taxon>Pterygota</taxon>
        <taxon>Neoptera</taxon>
        <taxon>Endopterygota</taxon>
        <taxon>Lepidoptera</taxon>
        <taxon>Glossata</taxon>
        <taxon>Ditrysia</taxon>
        <taxon>Gelechioidea</taxon>
        <taxon>Gelechiidae</taxon>
        <taxon>Apatetrinae</taxon>
        <taxon>Pectinophora</taxon>
    </lineage>
</organism>
<dbReference type="GO" id="GO:0005634">
    <property type="term" value="C:nucleus"/>
    <property type="evidence" value="ECO:0007669"/>
    <property type="project" value="TreeGrafter"/>
</dbReference>
<evidence type="ECO:0000313" key="2">
    <source>
        <dbReference type="EMBL" id="JAT81829.1"/>
    </source>
</evidence>
<protein>
    <recommendedName>
        <fullName evidence="1">MAGE domain-containing protein</fullName>
    </recommendedName>
</protein>
<dbReference type="InterPro" id="IPR002190">
    <property type="entry name" value="MHD_dom"/>
</dbReference>
<name>A0A1E1W4G7_PECGO</name>
<reference evidence="2" key="1">
    <citation type="submission" date="2015-09" db="EMBL/GenBank/DDBJ databases">
        <title>De novo assembly of Pectinophora gossypiella (Pink Bollworm) gut transcriptome.</title>
        <authorList>
            <person name="Tassone E.E."/>
        </authorList>
    </citation>
    <scope>NUCLEOTIDE SEQUENCE</scope>
</reference>
<gene>
    <name evidence="2" type="ORF">g.12692</name>
</gene>
<feature type="domain" description="MAGE" evidence="1">
    <location>
        <begin position="20"/>
        <end position="217"/>
    </location>
</feature>
<dbReference type="InterPro" id="IPR041899">
    <property type="entry name" value="MAGE_WH2"/>
</dbReference>